<evidence type="ECO:0000313" key="4">
    <source>
        <dbReference type="EMBL" id="RHB03683.1"/>
    </source>
</evidence>
<organism evidence="4 5">
    <name type="scientific">Holdemanella biformis</name>
    <dbReference type="NCBI Taxonomy" id="1735"/>
    <lineage>
        <taxon>Bacteria</taxon>
        <taxon>Bacillati</taxon>
        <taxon>Bacillota</taxon>
        <taxon>Erysipelotrichia</taxon>
        <taxon>Erysipelotrichales</taxon>
        <taxon>Erysipelotrichaceae</taxon>
        <taxon>Holdemanella</taxon>
    </lineage>
</organism>
<feature type="domain" description="SpaA-like prealbumin fold" evidence="3">
    <location>
        <begin position="192"/>
        <end position="273"/>
    </location>
</feature>
<keyword evidence="1" id="KW-0472">Membrane</keyword>
<evidence type="ECO:0000256" key="1">
    <source>
        <dbReference type="SAM" id="Phobius"/>
    </source>
</evidence>
<dbReference type="InterPro" id="IPR013783">
    <property type="entry name" value="Ig-like_fold"/>
</dbReference>
<dbReference type="EMBL" id="QSGD01000033">
    <property type="protein sequence ID" value="RHB03683.1"/>
    <property type="molecule type" value="Genomic_DNA"/>
</dbReference>
<reference evidence="4 5" key="1">
    <citation type="submission" date="2018-08" db="EMBL/GenBank/DDBJ databases">
        <title>A genome reference for cultivated species of the human gut microbiota.</title>
        <authorList>
            <person name="Zou Y."/>
            <person name="Xue W."/>
            <person name="Luo G."/>
        </authorList>
    </citation>
    <scope>NUCLEOTIDE SEQUENCE [LARGE SCALE GENOMIC DNA]</scope>
    <source>
        <strain evidence="4 5">AM42-13AC</strain>
    </source>
</reference>
<evidence type="ECO:0000259" key="3">
    <source>
        <dbReference type="Pfam" id="PF17802"/>
    </source>
</evidence>
<dbReference type="Proteomes" id="UP000285288">
    <property type="component" value="Unassembled WGS sequence"/>
</dbReference>
<feature type="signal peptide" evidence="2">
    <location>
        <begin position="1"/>
        <end position="25"/>
    </location>
</feature>
<gene>
    <name evidence="4" type="ORF">DW907_08285</name>
</gene>
<dbReference type="AlphaFoldDB" id="A0A413UBJ8"/>
<accession>A0A413UBJ8</accession>
<protein>
    <recommendedName>
        <fullName evidence="3">SpaA-like prealbumin fold domain-containing protein</fullName>
    </recommendedName>
</protein>
<name>A0A413UBJ8_9FIRM</name>
<comment type="caution">
    <text evidence="4">The sequence shown here is derived from an EMBL/GenBank/DDBJ whole genome shotgun (WGS) entry which is preliminary data.</text>
</comment>
<keyword evidence="1" id="KW-1133">Transmembrane helix</keyword>
<dbReference type="RefSeq" id="WP_118011670.1">
    <property type="nucleotide sequence ID" value="NZ_QSGD01000033.1"/>
</dbReference>
<dbReference type="Pfam" id="PF17802">
    <property type="entry name" value="SpaA"/>
    <property type="match status" value="1"/>
</dbReference>
<sequence length="338" mass="37606">MKILKKIGLALSLMLVLVPCLNVQAKDITDNPDVGDITILPEEDLTKVPDNGLGSISVELTDPYDKYLSKENVKFGVVKIADIEKGEYILKESFADEDLDLNGIKTADEIDKVAKDLAKKVETPDHEMTTDEEGKATCKDLPVGVYLVYVEDLSDFETITPFIVGIPTWDDEDELFQYDVTVYPKHTALPRILVNKVDSVTGQNIKSNKFEFTSYAQENCADSSKIEEIAGNPETGTAEFLIRYGTTYIKESSAPKGYKLSDEVIKVEFTDKGLFVNGKEVKVDDDHRYSIVYQNILLPSVNTGTSKNKDMMYMMLGVVVIALGASIATVRKIRKCEE</sequence>
<feature type="chain" id="PRO_5019461936" description="SpaA-like prealbumin fold domain-containing protein" evidence="2">
    <location>
        <begin position="26"/>
        <end position="338"/>
    </location>
</feature>
<keyword evidence="1" id="KW-0812">Transmembrane</keyword>
<dbReference type="Gene3D" id="2.60.40.10">
    <property type="entry name" value="Immunoglobulins"/>
    <property type="match status" value="2"/>
</dbReference>
<proteinExistence type="predicted"/>
<dbReference type="InterPro" id="IPR041033">
    <property type="entry name" value="SpaA_PFL_dom_1"/>
</dbReference>
<feature type="transmembrane region" description="Helical" evidence="1">
    <location>
        <begin position="311"/>
        <end position="330"/>
    </location>
</feature>
<evidence type="ECO:0000313" key="5">
    <source>
        <dbReference type="Proteomes" id="UP000285288"/>
    </source>
</evidence>
<evidence type="ECO:0000256" key="2">
    <source>
        <dbReference type="SAM" id="SignalP"/>
    </source>
</evidence>
<keyword evidence="2" id="KW-0732">Signal</keyword>